<keyword evidence="1" id="KW-0812">Transmembrane</keyword>
<dbReference type="RefSeq" id="WP_090587339.1">
    <property type="nucleotide sequence ID" value="NZ_FNDT01000013.1"/>
</dbReference>
<protein>
    <recommendedName>
        <fullName evidence="4">DUF3105 domain-containing protein</fullName>
    </recommendedName>
</protein>
<proteinExistence type="predicted"/>
<sequence length="214" mass="23189">MNKKRAQENADRQARLAAIQSQQRAGERKRNTLIFGGIALVIVAIIVAVTIVIVQQVQENNRIDELASADIEGVETFEDLAANHVDAPVEYEQTPPVGGDHSPIWTNCGVYTEPLPNENTVHSMEHGAVWITYQADLPQAEIDALTELVGDRAYVVMSPFEGLESPIVASAWGIQLSLDSADDERLQAFLAKYVEGEQTPEPGAPCTGGIDPTA</sequence>
<dbReference type="OrthoDB" id="164831at2"/>
<organism evidence="2 3">
    <name type="scientific">Arthrobacter subterraneus</name>
    <dbReference type="NCBI Taxonomy" id="335973"/>
    <lineage>
        <taxon>Bacteria</taxon>
        <taxon>Bacillati</taxon>
        <taxon>Actinomycetota</taxon>
        <taxon>Actinomycetes</taxon>
        <taxon>Micrococcales</taxon>
        <taxon>Micrococcaceae</taxon>
        <taxon>Arthrobacter</taxon>
    </lineage>
</organism>
<dbReference type="Proteomes" id="UP000199258">
    <property type="component" value="Unassembled WGS sequence"/>
</dbReference>
<dbReference type="Pfam" id="PF11303">
    <property type="entry name" value="DUF3105"/>
    <property type="match status" value="1"/>
</dbReference>
<reference evidence="2 3" key="1">
    <citation type="submission" date="2016-10" db="EMBL/GenBank/DDBJ databases">
        <authorList>
            <person name="de Groot N.N."/>
        </authorList>
    </citation>
    <scope>NUCLEOTIDE SEQUENCE [LARGE SCALE GENOMIC DNA]</scope>
    <source>
        <strain evidence="2 3">NP_1H</strain>
    </source>
</reference>
<keyword evidence="3" id="KW-1185">Reference proteome</keyword>
<accession>A0A1G8L7T4</accession>
<keyword evidence="1" id="KW-0472">Membrane</keyword>
<gene>
    <name evidence="2" type="ORF">SAMN04488693_11338</name>
</gene>
<dbReference type="STRING" id="335973.SAMN04488693_11338"/>
<evidence type="ECO:0000256" key="1">
    <source>
        <dbReference type="SAM" id="Phobius"/>
    </source>
</evidence>
<name>A0A1G8L7T4_9MICC</name>
<dbReference type="AlphaFoldDB" id="A0A1G8L7T4"/>
<dbReference type="EMBL" id="FNDT01000013">
    <property type="protein sequence ID" value="SDI51681.1"/>
    <property type="molecule type" value="Genomic_DNA"/>
</dbReference>
<evidence type="ECO:0000313" key="2">
    <source>
        <dbReference type="EMBL" id="SDI51681.1"/>
    </source>
</evidence>
<dbReference type="InterPro" id="IPR021454">
    <property type="entry name" value="DUF3105"/>
</dbReference>
<evidence type="ECO:0000313" key="3">
    <source>
        <dbReference type="Proteomes" id="UP000199258"/>
    </source>
</evidence>
<keyword evidence="1" id="KW-1133">Transmembrane helix</keyword>
<evidence type="ECO:0008006" key="4">
    <source>
        <dbReference type="Google" id="ProtNLM"/>
    </source>
</evidence>
<feature type="transmembrane region" description="Helical" evidence="1">
    <location>
        <begin position="33"/>
        <end position="54"/>
    </location>
</feature>